<dbReference type="Gene3D" id="4.10.280.10">
    <property type="entry name" value="Helix-loop-helix DNA-binding domain"/>
    <property type="match status" value="1"/>
</dbReference>
<dbReference type="InterPro" id="IPR015660">
    <property type="entry name" value="MASH1/Ascl1a-like"/>
</dbReference>
<dbReference type="EMBL" id="JAQQAF010000004">
    <property type="protein sequence ID" value="KAJ8491678.1"/>
    <property type="molecule type" value="Genomic_DNA"/>
</dbReference>
<organism evidence="6 7">
    <name type="scientific">Ensete ventricosum</name>
    <name type="common">Abyssinian banana</name>
    <name type="synonym">Musa ensete</name>
    <dbReference type="NCBI Taxonomy" id="4639"/>
    <lineage>
        <taxon>Eukaryota</taxon>
        <taxon>Viridiplantae</taxon>
        <taxon>Streptophyta</taxon>
        <taxon>Embryophyta</taxon>
        <taxon>Tracheophyta</taxon>
        <taxon>Spermatophyta</taxon>
        <taxon>Magnoliopsida</taxon>
        <taxon>Liliopsida</taxon>
        <taxon>Zingiberales</taxon>
        <taxon>Musaceae</taxon>
        <taxon>Ensete</taxon>
    </lineage>
</organism>
<name>A0AAV8PIK0_ENSVE</name>
<evidence type="ECO:0000256" key="2">
    <source>
        <dbReference type="ARBA" id="ARBA00023015"/>
    </source>
</evidence>
<dbReference type="GO" id="GO:0046983">
    <property type="term" value="F:protein dimerization activity"/>
    <property type="evidence" value="ECO:0007669"/>
    <property type="project" value="InterPro"/>
</dbReference>
<feature type="coiled-coil region" evidence="4">
    <location>
        <begin position="54"/>
        <end position="81"/>
    </location>
</feature>
<evidence type="ECO:0000256" key="4">
    <source>
        <dbReference type="SAM" id="Coils"/>
    </source>
</evidence>
<dbReference type="Pfam" id="PF00010">
    <property type="entry name" value="HLH"/>
    <property type="match status" value="1"/>
</dbReference>
<accession>A0AAV8PIK0</accession>
<evidence type="ECO:0000313" key="7">
    <source>
        <dbReference type="Proteomes" id="UP001222027"/>
    </source>
</evidence>
<evidence type="ECO:0000259" key="5">
    <source>
        <dbReference type="PROSITE" id="PS50888"/>
    </source>
</evidence>
<proteinExistence type="inferred from homology"/>
<dbReference type="GO" id="GO:0090575">
    <property type="term" value="C:RNA polymerase II transcription regulator complex"/>
    <property type="evidence" value="ECO:0007669"/>
    <property type="project" value="TreeGrafter"/>
</dbReference>
<dbReference type="GO" id="GO:0000977">
    <property type="term" value="F:RNA polymerase II transcription regulatory region sequence-specific DNA binding"/>
    <property type="evidence" value="ECO:0007669"/>
    <property type="project" value="TreeGrafter"/>
</dbReference>
<dbReference type="PANTHER" id="PTHR13935">
    <property type="entry name" value="ACHAETE-SCUTE TRANSCRIPTION FACTOR-RELATED"/>
    <property type="match status" value="1"/>
</dbReference>
<dbReference type="AlphaFoldDB" id="A0AAV8PIK0"/>
<comment type="similarity">
    <text evidence="1">Belongs to the bHLH protein family.</text>
</comment>
<dbReference type="InterPro" id="IPR036638">
    <property type="entry name" value="HLH_DNA-bd_sf"/>
</dbReference>
<dbReference type="PANTHER" id="PTHR13935:SF90">
    <property type="entry name" value="TRANSCRIPTION FACTOR BHLH162"/>
    <property type="match status" value="1"/>
</dbReference>
<reference evidence="6 7" key="1">
    <citation type="submission" date="2022-12" db="EMBL/GenBank/DDBJ databases">
        <title>Chromosome-scale assembly of the Ensete ventricosum genome.</title>
        <authorList>
            <person name="Dussert Y."/>
            <person name="Stocks J."/>
            <person name="Wendawek A."/>
            <person name="Woldeyes F."/>
            <person name="Nichols R.A."/>
            <person name="Borrell J.S."/>
        </authorList>
    </citation>
    <scope>NUCLEOTIDE SEQUENCE [LARGE SCALE GENOMIC DNA]</scope>
    <source>
        <strain evidence="7">cv. Maze</strain>
        <tissue evidence="6">Seeds</tissue>
    </source>
</reference>
<gene>
    <name evidence="6" type="ORF">OPV22_013399</name>
</gene>
<dbReference type="SUPFAM" id="SSF47459">
    <property type="entry name" value="HLH, helix-loop-helix DNA-binding domain"/>
    <property type="match status" value="1"/>
</dbReference>
<dbReference type="Proteomes" id="UP001222027">
    <property type="component" value="Unassembled WGS sequence"/>
</dbReference>
<dbReference type="SMART" id="SM00353">
    <property type="entry name" value="HLH"/>
    <property type="match status" value="1"/>
</dbReference>
<keyword evidence="4" id="KW-0175">Coiled coil</keyword>
<feature type="domain" description="BHLH" evidence="5">
    <location>
        <begin position="8"/>
        <end position="64"/>
    </location>
</feature>
<evidence type="ECO:0000313" key="6">
    <source>
        <dbReference type="EMBL" id="KAJ8491678.1"/>
    </source>
</evidence>
<keyword evidence="7" id="KW-1185">Reference proteome</keyword>
<dbReference type="GO" id="GO:0000981">
    <property type="term" value="F:DNA-binding transcription factor activity, RNA polymerase II-specific"/>
    <property type="evidence" value="ECO:0007669"/>
    <property type="project" value="TreeGrafter"/>
</dbReference>
<keyword evidence="3" id="KW-0804">Transcription</keyword>
<evidence type="ECO:0000256" key="1">
    <source>
        <dbReference type="ARBA" id="ARBA00005510"/>
    </source>
</evidence>
<keyword evidence="2" id="KW-0805">Transcription regulation</keyword>
<dbReference type="PROSITE" id="PS50888">
    <property type="entry name" value="BHLH"/>
    <property type="match status" value="1"/>
</dbReference>
<protein>
    <recommendedName>
        <fullName evidence="5">BHLH domain-containing protein</fullName>
    </recommendedName>
</protein>
<evidence type="ECO:0000256" key="3">
    <source>
        <dbReference type="ARBA" id="ARBA00023163"/>
    </source>
</evidence>
<sequence length="224" mass="24529">METSPHGSTRPDRKTIEKNRRIHMKALYSKLISLLPTPSSQQEGGAAVTLPDRLNEAINYIKGMQEMLERMQKRKRQLTCSAGTASEAATASRPPKIDVQDLRSGLRVIVVSSQCDHHLIFCEVVRVLESEGADIITASYAVAGDTAFHTIQSLAPKSGTGEADQLDLQSISQDEKISTEENSAPGSFYSTVNFPIISAEEKEEESKDVIIRSHAAGFALEKKD</sequence>
<dbReference type="InterPro" id="IPR011598">
    <property type="entry name" value="bHLH_dom"/>
</dbReference>
<comment type="caution">
    <text evidence="6">The sequence shown here is derived from an EMBL/GenBank/DDBJ whole genome shotgun (WGS) entry which is preliminary data.</text>
</comment>